<evidence type="ECO:0000256" key="2">
    <source>
        <dbReference type="ARBA" id="ARBA00023125"/>
    </source>
</evidence>
<dbReference type="InterPro" id="IPR003313">
    <property type="entry name" value="AraC-bd"/>
</dbReference>
<dbReference type="Gene3D" id="1.10.10.60">
    <property type="entry name" value="Homeodomain-like"/>
    <property type="match status" value="2"/>
</dbReference>
<dbReference type="InterPro" id="IPR037923">
    <property type="entry name" value="HTH-like"/>
</dbReference>
<dbReference type="CDD" id="cd06986">
    <property type="entry name" value="cupin_MmsR-like_N"/>
    <property type="match status" value="1"/>
</dbReference>
<dbReference type="InterPro" id="IPR050204">
    <property type="entry name" value="AraC_XylS_family_regulators"/>
</dbReference>
<keyword evidence="1" id="KW-0805">Transcription regulation</keyword>
<dbReference type="Pfam" id="PF02311">
    <property type="entry name" value="AraC_binding"/>
    <property type="match status" value="1"/>
</dbReference>
<dbReference type="RefSeq" id="WP_121900337.1">
    <property type="nucleotide sequence ID" value="NZ_REFW01000001.1"/>
</dbReference>
<keyword evidence="2" id="KW-0238">DNA-binding</keyword>
<dbReference type="Gene3D" id="2.60.120.280">
    <property type="entry name" value="Regulatory protein AraC"/>
    <property type="match status" value="1"/>
</dbReference>
<sequence>MLVRDGFPGQRLRVLSAPTVEMALRSPLTERLLVTDAGYFPHAAAHGRIRRHGARETIVIVCVAGRGRIKLDNTLHDVGPGEVAVILPEVPHMYMADEADPWSIWWLHVTGSDVEEFTQLIRHPGGGPTVRLRDSHRAIACIERVIDALEIDDTHATLYEASGAAWQLMAYIAADVQRGKKTLATDSIRLVQDYLRANLASSLGVPELARMASLSTSHFSALFRAATGMTVTEYLKRLRSARARELLITTSATIAEVAERVGYSDAFYFSRQFRAINSISPREFRRRHLDNSQPTIPGYQRPK</sequence>
<organism evidence="5 6">
    <name type="scientific">Tessaracoccus antarcticus</name>
    <dbReference type="NCBI Taxonomy" id="2479848"/>
    <lineage>
        <taxon>Bacteria</taxon>
        <taxon>Bacillati</taxon>
        <taxon>Actinomycetota</taxon>
        <taxon>Actinomycetes</taxon>
        <taxon>Propionibacteriales</taxon>
        <taxon>Propionibacteriaceae</taxon>
        <taxon>Tessaracoccus</taxon>
    </lineage>
</organism>
<feature type="domain" description="HTH araC/xylS-type" evidence="4">
    <location>
        <begin position="189"/>
        <end position="287"/>
    </location>
</feature>
<dbReference type="InterPro" id="IPR020449">
    <property type="entry name" value="Tscrpt_reg_AraC-type_HTH"/>
</dbReference>
<comment type="caution">
    <text evidence="5">The sequence shown here is derived from an EMBL/GenBank/DDBJ whole genome shotgun (WGS) entry which is preliminary data.</text>
</comment>
<dbReference type="EMBL" id="REFW01000001">
    <property type="protein sequence ID" value="RMB61790.1"/>
    <property type="molecule type" value="Genomic_DNA"/>
</dbReference>
<protein>
    <submittedName>
        <fullName evidence="5">AraC family transcriptional regulator</fullName>
    </submittedName>
</protein>
<dbReference type="AlphaFoldDB" id="A0A3M0GA13"/>
<dbReference type="SUPFAM" id="SSF46689">
    <property type="entry name" value="Homeodomain-like"/>
    <property type="match status" value="2"/>
</dbReference>
<proteinExistence type="predicted"/>
<dbReference type="PANTHER" id="PTHR46796">
    <property type="entry name" value="HTH-TYPE TRANSCRIPTIONAL ACTIVATOR RHAS-RELATED"/>
    <property type="match status" value="1"/>
</dbReference>
<keyword evidence="3" id="KW-0804">Transcription</keyword>
<dbReference type="SMART" id="SM00342">
    <property type="entry name" value="HTH_ARAC"/>
    <property type="match status" value="1"/>
</dbReference>
<gene>
    <name evidence="5" type="ORF">EAX62_03995</name>
</gene>
<dbReference type="GO" id="GO:0043565">
    <property type="term" value="F:sequence-specific DNA binding"/>
    <property type="evidence" value="ECO:0007669"/>
    <property type="project" value="InterPro"/>
</dbReference>
<dbReference type="GO" id="GO:0003700">
    <property type="term" value="F:DNA-binding transcription factor activity"/>
    <property type="evidence" value="ECO:0007669"/>
    <property type="project" value="InterPro"/>
</dbReference>
<accession>A0A3M0GA13</accession>
<dbReference type="InterPro" id="IPR018060">
    <property type="entry name" value="HTH_AraC"/>
</dbReference>
<keyword evidence="6" id="KW-1185">Reference proteome</keyword>
<evidence type="ECO:0000313" key="5">
    <source>
        <dbReference type="EMBL" id="RMB61790.1"/>
    </source>
</evidence>
<evidence type="ECO:0000256" key="1">
    <source>
        <dbReference type="ARBA" id="ARBA00023015"/>
    </source>
</evidence>
<name>A0A3M0GA13_9ACTN</name>
<evidence type="ECO:0000313" key="6">
    <source>
        <dbReference type="Proteomes" id="UP000275256"/>
    </source>
</evidence>
<dbReference type="SUPFAM" id="SSF51215">
    <property type="entry name" value="Regulatory protein AraC"/>
    <property type="match status" value="1"/>
</dbReference>
<reference evidence="5 6" key="1">
    <citation type="submission" date="2018-10" db="EMBL/GenBank/DDBJ databases">
        <title>Tessaracoccus antarcticuss sp. nov., isolated from sediment.</title>
        <authorList>
            <person name="Zhou L.Y."/>
            <person name="Du Z.J."/>
        </authorList>
    </citation>
    <scope>NUCLEOTIDE SEQUENCE [LARGE SCALE GENOMIC DNA]</scope>
    <source>
        <strain evidence="5 6">JDX10</strain>
    </source>
</reference>
<dbReference type="InterPro" id="IPR009057">
    <property type="entry name" value="Homeodomain-like_sf"/>
</dbReference>
<dbReference type="OrthoDB" id="3186094at2"/>
<dbReference type="Proteomes" id="UP000275256">
    <property type="component" value="Unassembled WGS sequence"/>
</dbReference>
<dbReference type="PRINTS" id="PR00032">
    <property type="entry name" value="HTHARAC"/>
</dbReference>
<dbReference type="Pfam" id="PF12833">
    <property type="entry name" value="HTH_18"/>
    <property type="match status" value="1"/>
</dbReference>
<evidence type="ECO:0000259" key="4">
    <source>
        <dbReference type="PROSITE" id="PS01124"/>
    </source>
</evidence>
<evidence type="ECO:0000256" key="3">
    <source>
        <dbReference type="ARBA" id="ARBA00023163"/>
    </source>
</evidence>
<dbReference type="PROSITE" id="PS01124">
    <property type="entry name" value="HTH_ARAC_FAMILY_2"/>
    <property type="match status" value="1"/>
</dbReference>
<dbReference type="PANTHER" id="PTHR46796:SF7">
    <property type="entry name" value="ARAC FAMILY TRANSCRIPTIONAL REGULATOR"/>
    <property type="match status" value="1"/>
</dbReference>